<sequence>MYDEPAWQKEKARDWMADRWRGPLNGCLILTELFVQHIIHNRVVVNKVGCSSKNLIRHKGTLQITG</sequence>
<gene>
    <name evidence="1" type="ORF">UU65_C0004G0036</name>
</gene>
<dbReference type="AlphaFoldDB" id="A0A0G0W782"/>
<organism evidence="1 2">
    <name type="scientific">candidate division CPR2 bacterium GW2011_GWC1_41_48</name>
    <dbReference type="NCBI Taxonomy" id="1618344"/>
    <lineage>
        <taxon>Bacteria</taxon>
        <taxon>Bacteria division CPR2</taxon>
    </lineage>
</organism>
<name>A0A0G0W782_UNCC2</name>
<dbReference type="Proteomes" id="UP000033869">
    <property type="component" value="Unassembled WGS sequence"/>
</dbReference>
<proteinExistence type="predicted"/>
<comment type="caution">
    <text evidence="1">The sequence shown here is derived from an EMBL/GenBank/DDBJ whole genome shotgun (WGS) entry which is preliminary data.</text>
</comment>
<dbReference type="EMBL" id="LCBL01000004">
    <property type="protein sequence ID" value="KKS08825.1"/>
    <property type="molecule type" value="Genomic_DNA"/>
</dbReference>
<evidence type="ECO:0000313" key="2">
    <source>
        <dbReference type="Proteomes" id="UP000033869"/>
    </source>
</evidence>
<protein>
    <submittedName>
        <fullName evidence="1">Uncharacterized protein</fullName>
    </submittedName>
</protein>
<evidence type="ECO:0000313" key="1">
    <source>
        <dbReference type="EMBL" id="KKS08825.1"/>
    </source>
</evidence>
<reference evidence="1 2" key="1">
    <citation type="journal article" date="2015" name="Nature">
        <title>rRNA introns, odd ribosomes, and small enigmatic genomes across a large radiation of phyla.</title>
        <authorList>
            <person name="Brown C.T."/>
            <person name="Hug L.A."/>
            <person name="Thomas B.C."/>
            <person name="Sharon I."/>
            <person name="Castelle C.J."/>
            <person name="Singh A."/>
            <person name="Wilkins M.J."/>
            <person name="Williams K.H."/>
            <person name="Banfield J.F."/>
        </authorList>
    </citation>
    <scope>NUCLEOTIDE SEQUENCE [LARGE SCALE GENOMIC DNA]</scope>
</reference>
<accession>A0A0G0W782</accession>